<dbReference type="RefSeq" id="WP_346141353.1">
    <property type="nucleotide sequence ID" value="NZ_BAAAUA010000004.1"/>
</dbReference>
<dbReference type="EMBL" id="JBHSOC010000004">
    <property type="protein sequence ID" value="MFC5640487.1"/>
    <property type="molecule type" value="Genomic_DNA"/>
</dbReference>
<reference evidence="2" key="1">
    <citation type="journal article" date="2019" name="Int. J. Syst. Evol. Microbiol.">
        <title>The Global Catalogue of Microorganisms (GCM) 10K type strain sequencing project: providing services to taxonomists for standard genome sequencing and annotation.</title>
        <authorList>
            <consortium name="The Broad Institute Genomics Platform"/>
            <consortium name="The Broad Institute Genome Sequencing Center for Infectious Disease"/>
            <person name="Wu L."/>
            <person name="Ma J."/>
        </authorList>
    </citation>
    <scope>NUCLEOTIDE SEQUENCE [LARGE SCALE GENOMIC DNA]</scope>
    <source>
        <strain evidence="2">CGMCC 4.1622</strain>
    </source>
</reference>
<dbReference type="Proteomes" id="UP001596066">
    <property type="component" value="Unassembled WGS sequence"/>
</dbReference>
<dbReference type="InterPro" id="IPR045592">
    <property type="entry name" value="DUF6461"/>
</dbReference>
<protein>
    <submittedName>
        <fullName evidence="1">DUF6461 domain-containing protein</fullName>
    </submittedName>
</protein>
<comment type="caution">
    <text evidence="1">The sequence shown here is derived from an EMBL/GenBank/DDBJ whole genome shotgun (WGS) entry which is preliminary data.</text>
</comment>
<accession>A0ABW0V6G0</accession>
<name>A0ABW0V6G0_9ACTN</name>
<sequence>MTEATAADYGWIRSASAPLPYAFDVGYSLTAVRGVPPEQLLAAARAEVRGSCRGGRELLEEHFEFLDEYGYDAEFSMVGVCTVPGEGGEWTLVLEFCGDLGTRAAFMTAASAGTRAVSHYRNGGKPIDFFHWYENGELRTTFETPRFRDGSTPDALNGPMSEVGLRLEGEDDPGVDRKAAVFALTERLTGVRLTEQLLAHAEYLVATVPEGR</sequence>
<dbReference type="Pfam" id="PF20062">
    <property type="entry name" value="DUF6461"/>
    <property type="match status" value="1"/>
</dbReference>
<proteinExistence type="predicted"/>
<evidence type="ECO:0000313" key="2">
    <source>
        <dbReference type="Proteomes" id="UP001596066"/>
    </source>
</evidence>
<keyword evidence="2" id="KW-1185">Reference proteome</keyword>
<evidence type="ECO:0000313" key="1">
    <source>
        <dbReference type="EMBL" id="MFC5640487.1"/>
    </source>
</evidence>
<organism evidence="1 2">
    <name type="scientific">Kitasatospora cinereorecta</name>
    <dbReference type="NCBI Taxonomy" id="285560"/>
    <lineage>
        <taxon>Bacteria</taxon>
        <taxon>Bacillati</taxon>
        <taxon>Actinomycetota</taxon>
        <taxon>Actinomycetes</taxon>
        <taxon>Kitasatosporales</taxon>
        <taxon>Streptomycetaceae</taxon>
        <taxon>Kitasatospora</taxon>
    </lineage>
</organism>
<gene>
    <name evidence="1" type="ORF">ACFPZF_03845</name>
</gene>